<name>A0A9K3GR06_9EUKA</name>
<dbReference type="AlphaFoldDB" id="A0A9K3GR06"/>
<keyword evidence="3" id="KW-1185">Reference proteome</keyword>
<protein>
    <submittedName>
        <fullName evidence="2">Uncharacterized protein</fullName>
    </submittedName>
</protein>
<gene>
    <name evidence="2" type="ORF">KIPB_015444</name>
</gene>
<evidence type="ECO:0000313" key="2">
    <source>
        <dbReference type="EMBL" id="GIQ91948.1"/>
    </source>
</evidence>
<accession>A0A9K3GR06</accession>
<organism evidence="2 3">
    <name type="scientific">Kipferlia bialata</name>
    <dbReference type="NCBI Taxonomy" id="797122"/>
    <lineage>
        <taxon>Eukaryota</taxon>
        <taxon>Metamonada</taxon>
        <taxon>Carpediemonas-like organisms</taxon>
        <taxon>Kipferlia</taxon>
    </lineage>
</organism>
<sequence>DIDVPGSDEIRIVRYLPPKKAKRRQAKRDKAKKVVIKQNRRRELAKELAQRPEGDAPQKRPSLYTLM</sequence>
<feature type="compositionally biased region" description="Basic residues" evidence="1">
    <location>
        <begin position="19"/>
        <end position="40"/>
    </location>
</feature>
<evidence type="ECO:0000313" key="3">
    <source>
        <dbReference type="Proteomes" id="UP000265618"/>
    </source>
</evidence>
<comment type="caution">
    <text evidence="2">The sequence shown here is derived from an EMBL/GenBank/DDBJ whole genome shotgun (WGS) entry which is preliminary data.</text>
</comment>
<evidence type="ECO:0000256" key="1">
    <source>
        <dbReference type="SAM" id="MobiDB-lite"/>
    </source>
</evidence>
<feature type="compositionally biased region" description="Basic and acidic residues" evidence="1">
    <location>
        <begin position="41"/>
        <end position="58"/>
    </location>
</feature>
<feature type="region of interest" description="Disordered" evidence="1">
    <location>
        <begin position="19"/>
        <end position="67"/>
    </location>
</feature>
<reference evidence="2 3" key="1">
    <citation type="journal article" date="2018" name="PLoS ONE">
        <title>The draft genome of Kipferlia bialata reveals reductive genome evolution in fornicate parasites.</title>
        <authorList>
            <person name="Tanifuji G."/>
            <person name="Takabayashi S."/>
            <person name="Kume K."/>
            <person name="Takagi M."/>
            <person name="Nakayama T."/>
            <person name="Kamikawa R."/>
            <person name="Inagaki Y."/>
            <person name="Hashimoto T."/>
        </authorList>
    </citation>
    <scope>NUCLEOTIDE SEQUENCE [LARGE SCALE GENOMIC DNA]</scope>
    <source>
        <strain evidence="2">NY0173</strain>
    </source>
</reference>
<feature type="non-terminal residue" evidence="2">
    <location>
        <position position="1"/>
    </location>
</feature>
<feature type="non-terminal residue" evidence="2">
    <location>
        <position position="67"/>
    </location>
</feature>
<dbReference type="EMBL" id="BDIP01008658">
    <property type="protein sequence ID" value="GIQ91948.1"/>
    <property type="molecule type" value="Genomic_DNA"/>
</dbReference>
<dbReference type="Proteomes" id="UP000265618">
    <property type="component" value="Unassembled WGS sequence"/>
</dbReference>
<proteinExistence type="predicted"/>